<evidence type="ECO:0000313" key="2">
    <source>
        <dbReference type="Proteomes" id="UP000298030"/>
    </source>
</evidence>
<protein>
    <submittedName>
        <fullName evidence="1">Uncharacterized protein</fullName>
    </submittedName>
</protein>
<dbReference type="Proteomes" id="UP000298030">
    <property type="component" value="Unassembled WGS sequence"/>
</dbReference>
<gene>
    <name evidence="1" type="ORF">FA13DRAFT_1737492</name>
</gene>
<dbReference type="EMBL" id="QPFP01000049">
    <property type="protein sequence ID" value="TEB26314.1"/>
    <property type="molecule type" value="Genomic_DNA"/>
</dbReference>
<reference evidence="1 2" key="1">
    <citation type="journal article" date="2019" name="Nat. Ecol. Evol.">
        <title>Megaphylogeny resolves global patterns of mushroom evolution.</title>
        <authorList>
            <person name="Varga T."/>
            <person name="Krizsan K."/>
            <person name="Foldi C."/>
            <person name="Dima B."/>
            <person name="Sanchez-Garcia M."/>
            <person name="Sanchez-Ramirez S."/>
            <person name="Szollosi G.J."/>
            <person name="Szarkandi J.G."/>
            <person name="Papp V."/>
            <person name="Albert L."/>
            <person name="Andreopoulos W."/>
            <person name="Angelini C."/>
            <person name="Antonin V."/>
            <person name="Barry K.W."/>
            <person name="Bougher N.L."/>
            <person name="Buchanan P."/>
            <person name="Buyck B."/>
            <person name="Bense V."/>
            <person name="Catcheside P."/>
            <person name="Chovatia M."/>
            <person name="Cooper J."/>
            <person name="Damon W."/>
            <person name="Desjardin D."/>
            <person name="Finy P."/>
            <person name="Geml J."/>
            <person name="Haridas S."/>
            <person name="Hughes K."/>
            <person name="Justo A."/>
            <person name="Karasinski D."/>
            <person name="Kautmanova I."/>
            <person name="Kiss B."/>
            <person name="Kocsube S."/>
            <person name="Kotiranta H."/>
            <person name="LaButti K.M."/>
            <person name="Lechner B.E."/>
            <person name="Liimatainen K."/>
            <person name="Lipzen A."/>
            <person name="Lukacs Z."/>
            <person name="Mihaltcheva S."/>
            <person name="Morgado L.N."/>
            <person name="Niskanen T."/>
            <person name="Noordeloos M.E."/>
            <person name="Ohm R.A."/>
            <person name="Ortiz-Santana B."/>
            <person name="Ovrebo C."/>
            <person name="Racz N."/>
            <person name="Riley R."/>
            <person name="Savchenko A."/>
            <person name="Shiryaev A."/>
            <person name="Soop K."/>
            <person name="Spirin V."/>
            <person name="Szebenyi C."/>
            <person name="Tomsovsky M."/>
            <person name="Tulloss R.E."/>
            <person name="Uehling J."/>
            <person name="Grigoriev I.V."/>
            <person name="Vagvolgyi C."/>
            <person name="Papp T."/>
            <person name="Martin F.M."/>
            <person name="Miettinen O."/>
            <person name="Hibbett D.S."/>
            <person name="Nagy L.G."/>
        </authorList>
    </citation>
    <scope>NUCLEOTIDE SEQUENCE [LARGE SCALE GENOMIC DNA]</scope>
    <source>
        <strain evidence="1 2">FP101781</strain>
    </source>
</reference>
<proteinExistence type="predicted"/>
<comment type="caution">
    <text evidence="1">The sequence shown here is derived from an EMBL/GenBank/DDBJ whole genome shotgun (WGS) entry which is preliminary data.</text>
</comment>
<dbReference type="AlphaFoldDB" id="A0A4Y7SXG0"/>
<evidence type="ECO:0000313" key="1">
    <source>
        <dbReference type="EMBL" id="TEB26314.1"/>
    </source>
</evidence>
<accession>A0A4Y7SXG0</accession>
<keyword evidence="2" id="KW-1185">Reference proteome</keyword>
<name>A0A4Y7SXG0_COPMI</name>
<sequence length="229" mass="25199">MSREPPRRIPTSLIQCGLGVVSSLGTASRAHRHPSLSAVQRSNLSSCAPSKRFRTRSSIQSHPLGVCLTDGRTCSYQLTQPRVQHLQPSKSVQLELPGGRAFPIKLSPSHRVPQIHLQDITTPSLSLSSTDERGLDFASCALNFKLTISHPPVTFKPIQFIGRLPQLGHERSPLSLASSHISIEVRLLLEQRVWRSGSSPVPPSICQQSNHHSARVEYVQSSLLCKSRT</sequence>
<organism evidence="1 2">
    <name type="scientific">Coprinellus micaceus</name>
    <name type="common">Glistening ink-cap mushroom</name>
    <name type="synonym">Coprinus micaceus</name>
    <dbReference type="NCBI Taxonomy" id="71717"/>
    <lineage>
        <taxon>Eukaryota</taxon>
        <taxon>Fungi</taxon>
        <taxon>Dikarya</taxon>
        <taxon>Basidiomycota</taxon>
        <taxon>Agaricomycotina</taxon>
        <taxon>Agaricomycetes</taxon>
        <taxon>Agaricomycetidae</taxon>
        <taxon>Agaricales</taxon>
        <taxon>Agaricineae</taxon>
        <taxon>Psathyrellaceae</taxon>
        <taxon>Coprinellus</taxon>
    </lineage>
</organism>